<evidence type="ECO:0000313" key="2">
    <source>
        <dbReference type="EMBL" id="GAE95390.1"/>
    </source>
</evidence>
<dbReference type="AlphaFoldDB" id="W4VPU9"/>
<gene>
    <name evidence="2" type="ORF">JCM21714_4623</name>
</gene>
<reference evidence="2 3" key="1">
    <citation type="journal article" date="2014" name="Genome Announc.">
        <title>Draft Genome Sequence of the Boron-Tolerant and Moderately Halotolerant Bacterium Gracilibacillus boraciitolerans JCM 21714T.</title>
        <authorList>
            <person name="Ahmed I."/>
            <person name="Oshima K."/>
            <person name="Suda W."/>
            <person name="Kitamura K."/>
            <person name="Iida T."/>
            <person name="Ohmori Y."/>
            <person name="Fujiwara T."/>
            <person name="Hattori M."/>
            <person name="Ohkuma M."/>
        </authorList>
    </citation>
    <scope>NUCLEOTIDE SEQUENCE [LARGE SCALE GENOMIC DNA]</scope>
    <source>
        <strain evidence="2 3">JCM 21714</strain>
    </source>
</reference>
<comment type="caution">
    <text evidence="2">The sequence shown here is derived from an EMBL/GenBank/DDBJ whole genome shotgun (WGS) entry which is preliminary data.</text>
</comment>
<protein>
    <submittedName>
        <fullName evidence="2">Uncharacterized protein</fullName>
    </submittedName>
</protein>
<organism evidence="2 3">
    <name type="scientific">Gracilibacillus boraciitolerans JCM 21714</name>
    <dbReference type="NCBI Taxonomy" id="1298598"/>
    <lineage>
        <taxon>Bacteria</taxon>
        <taxon>Bacillati</taxon>
        <taxon>Bacillota</taxon>
        <taxon>Bacilli</taxon>
        <taxon>Bacillales</taxon>
        <taxon>Bacillaceae</taxon>
        <taxon>Gracilibacillus</taxon>
    </lineage>
</organism>
<keyword evidence="1" id="KW-0812">Transmembrane</keyword>
<evidence type="ECO:0000256" key="1">
    <source>
        <dbReference type="SAM" id="Phobius"/>
    </source>
</evidence>
<evidence type="ECO:0000313" key="3">
    <source>
        <dbReference type="Proteomes" id="UP000019102"/>
    </source>
</evidence>
<proteinExistence type="predicted"/>
<dbReference type="STRING" id="1298598.JCM21714_4623"/>
<dbReference type="Proteomes" id="UP000019102">
    <property type="component" value="Unassembled WGS sequence"/>
</dbReference>
<dbReference type="EMBL" id="BAVS01000055">
    <property type="protein sequence ID" value="GAE95390.1"/>
    <property type="molecule type" value="Genomic_DNA"/>
</dbReference>
<feature type="transmembrane region" description="Helical" evidence="1">
    <location>
        <begin position="37"/>
        <end position="60"/>
    </location>
</feature>
<name>W4VPU9_9BACI</name>
<keyword evidence="1" id="KW-1133">Transmembrane helix</keyword>
<sequence length="67" mass="7332">MGMSAINQIFGHHMSWFPNSISGHITEMLMVNKIPGALWAAASITIILSVVLLIASNFMLKTKEMAD</sequence>
<accession>W4VPU9</accession>
<keyword evidence="1" id="KW-0472">Membrane</keyword>
<keyword evidence="3" id="KW-1185">Reference proteome</keyword>